<evidence type="ECO:0000313" key="7">
    <source>
        <dbReference type="Proteomes" id="UP000439113"/>
    </source>
</evidence>
<dbReference type="Gene3D" id="2.150.10.10">
    <property type="entry name" value="Serralysin-like metalloprotease, C-terminal"/>
    <property type="match status" value="9"/>
</dbReference>
<feature type="domain" description="Peptidase M10 serralysin C-terminal" evidence="5">
    <location>
        <begin position="257"/>
        <end position="386"/>
    </location>
</feature>
<dbReference type="InterPro" id="IPR013858">
    <property type="entry name" value="Peptidase_M10B_C"/>
</dbReference>
<evidence type="ECO:0000256" key="3">
    <source>
        <dbReference type="ARBA" id="ARBA00022525"/>
    </source>
</evidence>
<accession>A0A6N8DMA9</accession>
<keyword evidence="3" id="KW-0964">Secreted</keyword>
<dbReference type="SUPFAM" id="SSF51120">
    <property type="entry name" value="beta-Roll"/>
    <property type="match status" value="10"/>
</dbReference>
<dbReference type="Pfam" id="PF00353">
    <property type="entry name" value="HemolysinCabind"/>
    <property type="match status" value="13"/>
</dbReference>
<dbReference type="GO" id="GO:0005509">
    <property type="term" value="F:calcium ion binding"/>
    <property type="evidence" value="ECO:0007669"/>
    <property type="project" value="InterPro"/>
</dbReference>
<organism evidence="6 7">
    <name type="scientific">Rhodoblastus acidophilus</name>
    <name type="common">Rhodopseudomonas acidophila</name>
    <dbReference type="NCBI Taxonomy" id="1074"/>
    <lineage>
        <taxon>Bacteria</taxon>
        <taxon>Pseudomonadati</taxon>
        <taxon>Pseudomonadota</taxon>
        <taxon>Alphaproteobacteria</taxon>
        <taxon>Hyphomicrobiales</taxon>
        <taxon>Rhodoblastaceae</taxon>
        <taxon>Rhodoblastus</taxon>
    </lineage>
</organism>
<dbReference type="CDD" id="cd04277">
    <property type="entry name" value="ZnMc_serralysin_like"/>
    <property type="match status" value="1"/>
</dbReference>
<comment type="caution">
    <text evidence="6">The sequence shown here is derived from an EMBL/GenBank/DDBJ whole genome shotgun (WGS) entry which is preliminary data.</text>
</comment>
<comment type="cofactor">
    <cofactor evidence="1">
        <name>Ca(2+)</name>
        <dbReference type="ChEBI" id="CHEBI:29108"/>
    </cofactor>
</comment>
<dbReference type="Proteomes" id="UP000439113">
    <property type="component" value="Unassembled WGS sequence"/>
</dbReference>
<evidence type="ECO:0000259" key="5">
    <source>
        <dbReference type="Pfam" id="PF08548"/>
    </source>
</evidence>
<gene>
    <name evidence="6" type="ORF">GJ654_11770</name>
</gene>
<evidence type="ECO:0000313" key="6">
    <source>
        <dbReference type="EMBL" id="MTV31670.1"/>
    </source>
</evidence>
<dbReference type="InterPro" id="IPR024079">
    <property type="entry name" value="MetalloPept_cat_dom_sf"/>
</dbReference>
<dbReference type="SUPFAM" id="SSF55486">
    <property type="entry name" value="Metalloproteases ('zincins'), catalytic domain"/>
    <property type="match status" value="1"/>
</dbReference>
<evidence type="ECO:0000256" key="4">
    <source>
        <dbReference type="ARBA" id="ARBA00022737"/>
    </source>
</evidence>
<dbReference type="PANTHER" id="PTHR38340:SF1">
    <property type="entry name" value="S-LAYER PROTEIN"/>
    <property type="match status" value="1"/>
</dbReference>
<dbReference type="InterPro" id="IPR018511">
    <property type="entry name" value="Hemolysin-typ_Ca-bd_CS"/>
</dbReference>
<name>A0A6N8DMA9_RHOAC</name>
<evidence type="ECO:0000256" key="2">
    <source>
        <dbReference type="ARBA" id="ARBA00004613"/>
    </source>
</evidence>
<comment type="subcellular location">
    <subcellularLocation>
        <location evidence="2">Secreted</location>
    </subcellularLocation>
</comment>
<dbReference type="GO" id="GO:0008237">
    <property type="term" value="F:metallopeptidase activity"/>
    <property type="evidence" value="ECO:0007669"/>
    <property type="project" value="InterPro"/>
</dbReference>
<reference evidence="6 7" key="1">
    <citation type="submission" date="2019-11" db="EMBL/GenBank/DDBJ databases">
        <title>Whole-genome sequence of a Rhodoblastus acidophilus DSM 142.</title>
        <authorList>
            <person name="Kyndt J.A."/>
            <person name="Meyer T.E."/>
        </authorList>
    </citation>
    <scope>NUCLEOTIDE SEQUENCE [LARGE SCALE GENOMIC DNA]</scope>
    <source>
        <strain evidence="6 7">DSM 142</strain>
    </source>
</reference>
<dbReference type="Gene3D" id="3.40.390.10">
    <property type="entry name" value="Collagenase (Catalytic Domain)"/>
    <property type="match status" value="1"/>
</dbReference>
<dbReference type="PRINTS" id="PR00313">
    <property type="entry name" value="CABNDNGRPT"/>
</dbReference>
<dbReference type="PANTHER" id="PTHR38340">
    <property type="entry name" value="S-LAYER PROTEIN"/>
    <property type="match status" value="1"/>
</dbReference>
<dbReference type="PROSITE" id="PS00330">
    <property type="entry name" value="HEMOLYSIN_CALCIUM"/>
    <property type="match status" value="6"/>
</dbReference>
<dbReference type="EMBL" id="WNKS01000009">
    <property type="protein sequence ID" value="MTV31670.1"/>
    <property type="molecule type" value="Genomic_DNA"/>
</dbReference>
<protein>
    <recommendedName>
        <fullName evidence="5">Peptidase M10 serralysin C-terminal domain-containing protein</fullName>
    </recommendedName>
</protein>
<dbReference type="OrthoDB" id="8010440at2"/>
<dbReference type="GO" id="GO:0005615">
    <property type="term" value="C:extracellular space"/>
    <property type="evidence" value="ECO:0007669"/>
    <property type="project" value="InterPro"/>
</dbReference>
<dbReference type="InterPro" id="IPR050557">
    <property type="entry name" value="RTX_toxin/Mannuronan_C5-epim"/>
</dbReference>
<dbReference type="InterPro" id="IPR001343">
    <property type="entry name" value="Hemolysn_Ca-bd"/>
</dbReference>
<dbReference type="Pfam" id="PF08548">
    <property type="entry name" value="Peptidase_M10_C"/>
    <property type="match status" value="1"/>
</dbReference>
<dbReference type="InterPro" id="IPR034033">
    <property type="entry name" value="Serralysin-like"/>
</dbReference>
<sequence>MMGRLAMLKHQRTLNSRADNSAALQDDDAMSAGVDFGSVAIGGVIPFGALSNLRQDQGLSLAAASPSSLVTPQAAVFASVSTLATYLVSGYWGGSPKNYYAPGATITVNMTDLSAAEQHFAVVADRLWHDVCNINFTYTTGSADITYNNNGSGKAFTSGDGHTIDISTDWEDGPGAGDYSYFMQTYIHETGHALGLGHQGPYNGSATYGVDNIYTNDTWRWSIMSYFGQSNYGSDSYDYVIAPQMADILAVQTIYGARTNTRTGNTTYGFNATSDAGSFYNFSTYSGTPAFTIYDSGGVDTLDASGYSYNQTLNLTGGSWSSIGGYTNNIAIYTTTTVENADGGSGDDTITGNAANNVIYGNAGIDTISGNDGNDTIYGGDGNDKLYGNNGNDYISGGAGNNIIDGGAGNNSLYGGVGNDTIVSGAGADTINAGDGTNSVNAGDGANIITTGSGADVIVSGAGVDTISSGSGNDVITAGSGSDTVNAGDGNDRVVDTDLINFDNYNGGLGVDIIDYSNDTFAAGVVTINLATGSAFVSGGNSETLTGFENVSGSQGGETIIGNSVANSLSGNGGDDNVQGGAGNDYLYGGSGNDALSGDTGDDHIYGQSGDNSLYGGDGNDSLYGDVGNDTVYGGAGTDVMNGGAGVNTLSYSLDAGVTVNLSVTTGQDTGGAGVDTQTNFQNLTGSFFNDTLTGNAGDNVLKGGGGADILNGGDGNDTLFAGDPNLVDYKPADVHNSTMEAAVDVFRMFGLQSADIIDNPTTTPHATVRATGSGDPEYYQFIAGAGATGVFDIDQTSSGLDTSIRLLDHTGAIIASNDDRGTFDPGSYSTYDSYLSYTFTSTDFYYIEVLKYGGVGVPVGTKYTLNLSVSGSPTTAVAAGSTLNGGAGNDSLYGASGDDVLDGGSGVDAMSGGAGNDTYYVDNTADTVTETSIKGVDVVYASASFTLAAGQAVEILRANAGSTALTLSGNELANAIYGGGGGDTIDGGAGADAMYGGAGSDWYSVENVNDQVVENAGEGTDTLSTTFNVYVLPANVENLVFSGSGNFIGTGNALDNVIKGGGGSDVLNGGDGNDTLNGLAGIDTMIGGSGDDTYFVDIASDTVTEAVGGGADTVKASVSYTLKSGQEIESLVANAGSTGLALSGNESNNTITGGGGNDTLNGAAGNDALNGGDGNDVLNGGLGVDAIAGGTGNDTYYVDNVGDTIAEAVGGGTDTVYASISYALLAGQEVEYLRANAGATGLALNGNELANTIYGGAGADTLKGGAGNDVLNGLAGADAMAGEAGNDTYFVDNAGDIVTEAVGGGVDTVYASVSYTLLSGQEIESLLSNAGATGVTLTGNEFANTLTGGSGIDKLYGGAGNDILSGLAGADAMEGGTGNDIYRVDNSSDTVTEAARGGVDTVYASVSYQLQSGQEVENLRANAGATGLTLVGNDLNNAIYGGTGADTLKGAGGTDGLAGGAGADSLTGGAGKDSFRFDTALGASNIDTVVDFTIADDSMLLASAIFTQAGPVGVLGADAFVIGAAALDATDRIIYNSTTGAMFYDPDGLGGLAATQFATLSTSLAVTNTSFQVV</sequence>
<dbReference type="InterPro" id="IPR011049">
    <property type="entry name" value="Serralysin-like_metalloprot_C"/>
</dbReference>
<keyword evidence="4" id="KW-0677">Repeat</keyword>
<evidence type="ECO:0000256" key="1">
    <source>
        <dbReference type="ARBA" id="ARBA00001913"/>
    </source>
</evidence>
<proteinExistence type="predicted"/>